<feature type="signal peptide" evidence="7">
    <location>
        <begin position="1"/>
        <end position="18"/>
    </location>
</feature>
<keyword evidence="3" id="KW-0964">Secreted</keyword>
<evidence type="ECO:0000256" key="5">
    <source>
        <dbReference type="ARBA" id="ARBA00023180"/>
    </source>
</evidence>
<comment type="subcellular location">
    <subcellularLocation>
        <location evidence="1">Secreted</location>
    </subcellularLocation>
</comment>
<dbReference type="GO" id="GO:0005549">
    <property type="term" value="F:odorant binding"/>
    <property type="evidence" value="ECO:0007669"/>
    <property type="project" value="InterPro"/>
</dbReference>
<comment type="function">
    <text evidence="6">May be a carrier protein for lipids.</text>
</comment>
<organism evidence="8 9">
    <name type="scientific">Zophobas morio</name>
    <dbReference type="NCBI Taxonomy" id="2755281"/>
    <lineage>
        <taxon>Eukaryota</taxon>
        <taxon>Metazoa</taxon>
        <taxon>Ecdysozoa</taxon>
        <taxon>Arthropoda</taxon>
        <taxon>Hexapoda</taxon>
        <taxon>Insecta</taxon>
        <taxon>Pterygota</taxon>
        <taxon>Neoptera</taxon>
        <taxon>Endopterygota</taxon>
        <taxon>Coleoptera</taxon>
        <taxon>Polyphaga</taxon>
        <taxon>Cucujiformia</taxon>
        <taxon>Tenebrionidae</taxon>
        <taxon>Zophobas</taxon>
    </lineage>
</organism>
<gene>
    <name evidence="8" type="ORF">Zmor_019904</name>
</gene>
<keyword evidence="5" id="KW-0325">Glycoprotein</keyword>
<sequence length="134" mass="14951">MKFLPCLVFVALIVTAQSLTDEQKTIWRKWSQECQAETGVSTDAINKVANNDFSAVDDKMKAQSLCYGKKAGLIDASGDIDVEKVKTKLRNVVDNEDQVNEIIGKCVVNKGTKEETSLHVFKCIRENQPKFTPI</sequence>
<dbReference type="Pfam" id="PF01395">
    <property type="entry name" value="PBP_GOBP"/>
    <property type="match status" value="1"/>
</dbReference>
<dbReference type="EMBL" id="JALNTZ010000006">
    <property type="protein sequence ID" value="KAJ3648068.1"/>
    <property type="molecule type" value="Genomic_DNA"/>
</dbReference>
<dbReference type="Gene3D" id="1.10.238.20">
    <property type="entry name" value="Pheromone/general odorant binding protein domain"/>
    <property type="match status" value="1"/>
</dbReference>
<proteinExistence type="inferred from homology"/>
<evidence type="ECO:0000256" key="4">
    <source>
        <dbReference type="ARBA" id="ARBA00022729"/>
    </source>
</evidence>
<evidence type="ECO:0000313" key="8">
    <source>
        <dbReference type="EMBL" id="KAJ3648068.1"/>
    </source>
</evidence>
<dbReference type="Proteomes" id="UP001168821">
    <property type="component" value="Unassembled WGS sequence"/>
</dbReference>
<evidence type="ECO:0000256" key="1">
    <source>
        <dbReference type="ARBA" id="ARBA00004613"/>
    </source>
</evidence>
<evidence type="ECO:0000256" key="7">
    <source>
        <dbReference type="SAM" id="SignalP"/>
    </source>
</evidence>
<evidence type="ECO:0000256" key="2">
    <source>
        <dbReference type="ARBA" id="ARBA00008098"/>
    </source>
</evidence>
<keyword evidence="4 7" id="KW-0732">Signal</keyword>
<dbReference type="PANTHER" id="PTHR11857">
    <property type="entry name" value="ODORANT BINDING PROTEIN-RELATED"/>
    <property type="match status" value="1"/>
</dbReference>
<feature type="chain" id="PRO_5041328856" evidence="7">
    <location>
        <begin position="19"/>
        <end position="134"/>
    </location>
</feature>
<comment type="caution">
    <text evidence="8">The sequence shown here is derived from an EMBL/GenBank/DDBJ whole genome shotgun (WGS) entry which is preliminary data.</text>
</comment>
<evidence type="ECO:0000256" key="3">
    <source>
        <dbReference type="ARBA" id="ARBA00022525"/>
    </source>
</evidence>
<dbReference type="InterPro" id="IPR036728">
    <property type="entry name" value="PBP_GOBP_sf"/>
</dbReference>
<protein>
    <submittedName>
        <fullName evidence="8">Uncharacterized protein</fullName>
    </submittedName>
</protein>
<reference evidence="8" key="1">
    <citation type="journal article" date="2023" name="G3 (Bethesda)">
        <title>Whole genome assemblies of Zophobas morio and Tenebrio molitor.</title>
        <authorList>
            <person name="Kaur S."/>
            <person name="Stinson S.A."/>
            <person name="diCenzo G.C."/>
        </authorList>
    </citation>
    <scope>NUCLEOTIDE SEQUENCE</scope>
    <source>
        <strain evidence="8">QUZm001</strain>
    </source>
</reference>
<comment type="similarity">
    <text evidence="2">Belongs to the PBP/GOBP family.</text>
</comment>
<dbReference type="InterPro" id="IPR006170">
    <property type="entry name" value="PBP/GOBP"/>
</dbReference>
<dbReference type="GO" id="GO:0007608">
    <property type="term" value="P:sensory perception of smell"/>
    <property type="evidence" value="ECO:0007669"/>
    <property type="project" value="TreeGrafter"/>
</dbReference>
<dbReference type="FunFam" id="1.10.238.20:FF:000001">
    <property type="entry name" value="General odorant-binding protein lush"/>
    <property type="match status" value="1"/>
</dbReference>
<accession>A0AA38M9A7</accession>
<dbReference type="AlphaFoldDB" id="A0AA38M9A7"/>
<dbReference type="SMART" id="SM00708">
    <property type="entry name" value="PhBP"/>
    <property type="match status" value="1"/>
</dbReference>
<dbReference type="SUPFAM" id="SSF47565">
    <property type="entry name" value="Insect pheromone/odorant-binding proteins"/>
    <property type="match status" value="1"/>
</dbReference>
<dbReference type="GO" id="GO:0005615">
    <property type="term" value="C:extracellular space"/>
    <property type="evidence" value="ECO:0007669"/>
    <property type="project" value="TreeGrafter"/>
</dbReference>
<evidence type="ECO:0000313" key="9">
    <source>
        <dbReference type="Proteomes" id="UP001168821"/>
    </source>
</evidence>
<keyword evidence="9" id="KW-1185">Reference proteome</keyword>
<evidence type="ECO:0000256" key="6">
    <source>
        <dbReference type="ARBA" id="ARBA00056866"/>
    </source>
</evidence>
<dbReference type="PANTHER" id="PTHR11857:SF43">
    <property type="entry name" value="GEO07291P1-RELATED"/>
    <property type="match status" value="1"/>
</dbReference>
<dbReference type="CDD" id="cd23992">
    <property type="entry name" value="PBP_GOBP"/>
    <property type="match status" value="1"/>
</dbReference>
<name>A0AA38M9A7_9CUCU</name>